<dbReference type="NCBIfam" id="TIGR02104">
    <property type="entry name" value="pulA_typeI"/>
    <property type="match status" value="1"/>
</dbReference>
<dbReference type="Gene3D" id="2.60.40.1180">
    <property type="entry name" value="Golgi alpha-mannosidase II"/>
    <property type="match status" value="1"/>
</dbReference>
<dbReference type="SMART" id="SM00642">
    <property type="entry name" value="Aamy"/>
    <property type="match status" value="1"/>
</dbReference>
<dbReference type="InterPro" id="IPR013780">
    <property type="entry name" value="Glyco_hydro_b"/>
</dbReference>
<dbReference type="InterPro" id="IPR006047">
    <property type="entry name" value="GH13_cat_dom"/>
</dbReference>
<keyword evidence="4" id="KW-1185">Reference proteome</keyword>
<feature type="domain" description="Glycosyl hydrolase family 13 catalytic" evidence="2">
    <location>
        <begin position="255"/>
        <end position="638"/>
    </location>
</feature>
<sequence length="749" mass="86063">MESKVIPVEKVNKENLENEILYKSKIFSTSNYYTGNDLGLNYTPEKSIFKLWAPTAKLVTLNLYSKTNIDSHVQKNSPDRQYRMFKQTISNKNVIEKNTSFDDSYNYCNENTQGIWAVEILEDLDGWYYTYCVKLPKNISALNIFLKQTELTDPLDGFNYSKESLDSFDLNSIEFKDYEAMDPYAKACSINGHYAYICDLGRIDEQIPGWQEDSLREVCQKLNPLSSPTDAIVYECHVRDMTMHPCSGVSRKGQYLGLTELNTKSPDGYSTGMDHICELGVTHVQLLPIYDYDDVDETKPFDTYNWGYNPLNYNIPEGSYATSPDNPINRIMELKSLIKAFHDKGIRVIMDVVYNHTFHTKSSEFNKIIPGYYYRMDKFGQFSNGSGCGNEIASERAMVRKYILDSVAYWINEYHVDGFRFDLMGLIDMETMKQIRDMIDTIDPSIIIYGEGWTCCDSPLIDSKRSTRSNATHESLINIGMFNDEIRDSLVGSVFNKYGLGFATGSKEINKEIFKILISGSIGHPSCKTICPRVRTPSQIINYASCHDNLCLWDKICLSTKKLEVTDDERIKMDQLAMAIVLLSQGLPFIHEGEEILRTKKMDENSYKSGDIINAIDWSKKGRYYSTFTYYKNLIKFRKEHPAFRMNNRMEIWKNISFIDIENINTIGVIIDNHSNNDPYKTLMIFFNAEKEEIEVGLPEQDWTIVFCDLSNEESDINFPITNETSIIIPGLSTVILADTESVKIHSKK</sequence>
<gene>
    <name evidence="3" type="ORF">BCR36DRAFT_317633</name>
</gene>
<evidence type="ECO:0000313" key="4">
    <source>
        <dbReference type="Proteomes" id="UP000193719"/>
    </source>
</evidence>
<dbReference type="InterPro" id="IPR049117">
    <property type="entry name" value="pulA_all-beta"/>
</dbReference>
<dbReference type="InterPro" id="IPR013783">
    <property type="entry name" value="Ig-like_fold"/>
</dbReference>
<evidence type="ECO:0000256" key="1">
    <source>
        <dbReference type="ARBA" id="ARBA00008061"/>
    </source>
</evidence>
<dbReference type="SUPFAM" id="SSF81296">
    <property type="entry name" value="E set domains"/>
    <property type="match status" value="1"/>
</dbReference>
<dbReference type="Gene3D" id="3.20.20.80">
    <property type="entry name" value="Glycosidases"/>
    <property type="match status" value="1"/>
</dbReference>
<reference evidence="3 4" key="1">
    <citation type="submission" date="2016-08" db="EMBL/GenBank/DDBJ databases">
        <title>Genomes of anaerobic fungi encode conserved fungal cellulosomes for biomass hydrolysis.</title>
        <authorList>
            <consortium name="DOE Joint Genome Institute"/>
            <person name="Haitjema C.H."/>
            <person name="Gilmore S.P."/>
            <person name="Henske J.K."/>
            <person name="Solomon K.V."/>
            <person name="De Groot R."/>
            <person name="Kuo A."/>
            <person name="Mondo S.J."/>
            <person name="Salamov A.A."/>
            <person name="Labutti K."/>
            <person name="Zhao Z."/>
            <person name="Chiniquy J."/>
            <person name="Barry K."/>
            <person name="Brewer H.M."/>
            <person name="Purvine S.O."/>
            <person name="Wright A.T."/>
            <person name="Boxma B."/>
            <person name="Van Alen T."/>
            <person name="Hackstein J.H."/>
            <person name="Baker S.E."/>
            <person name="Grigoriev I.V."/>
            <person name="O'Malley M.A."/>
        </authorList>
    </citation>
    <scope>NUCLEOTIDE SEQUENCE [LARGE SCALE GENOMIC DNA]</scope>
    <source>
        <strain evidence="4">finn</strain>
    </source>
</reference>
<dbReference type="Proteomes" id="UP000193719">
    <property type="component" value="Unassembled WGS sequence"/>
</dbReference>
<comment type="similarity">
    <text evidence="1">Belongs to the glycosyl hydrolase 13 family.</text>
</comment>
<dbReference type="UniPathway" id="UPA00164"/>
<dbReference type="InterPro" id="IPR017853">
    <property type="entry name" value="GH"/>
</dbReference>
<evidence type="ECO:0000259" key="2">
    <source>
        <dbReference type="SMART" id="SM00642"/>
    </source>
</evidence>
<dbReference type="Gene3D" id="2.60.40.10">
    <property type="entry name" value="Immunoglobulins"/>
    <property type="match status" value="1"/>
</dbReference>
<accession>A0A1Y1VK02</accession>
<dbReference type="SUPFAM" id="SSF51445">
    <property type="entry name" value="(Trans)glycosidases"/>
    <property type="match status" value="1"/>
</dbReference>
<protein>
    <submittedName>
        <fullName evidence="3">Pullulanase</fullName>
    </submittedName>
</protein>
<dbReference type="EMBL" id="MCFH01000004">
    <property type="protein sequence ID" value="ORX58385.1"/>
    <property type="molecule type" value="Genomic_DNA"/>
</dbReference>
<dbReference type="Pfam" id="PF21653">
    <property type="entry name" value="pulA_all-beta"/>
    <property type="match status" value="1"/>
</dbReference>
<name>A0A1Y1VK02_9FUNG</name>
<organism evidence="3 4">
    <name type="scientific">Piromyces finnis</name>
    <dbReference type="NCBI Taxonomy" id="1754191"/>
    <lineage>
        <taxon>Eukaryota</taxon>
        <taxon>Fungi</taxon>
        <taxon>Fungi incertae sedis</taxon>
        <taxon>Chytridiomycota</taxon>
        <taxon>Chytridiomycota incertae sedis</taxon>
        <taxon>Neocallimastigomycetes</taxon>
        <taxon>Neocallimastigales</taxon>
        <taxon>Neocallimastigaceae</taxon>
        <taxon>Piromyces</taxon>
    </lineage>
</organism>
<dbReference type="InterPro" id="IPR011840">
    <property type="entry name" value="PulA_typeI"/>
</dbReference>
<evidence type="ECO:0000313" key="3">
    <source>
        <dbReference type="EMBL" id="ORX58385.1"/>
    </source>
</evidence>
<reference evidence="3 4" key="2">
    <citation type="submission" date="2016-08" db="EMBL/GenBank/DDBJ databases">
        <title>Pervasive Adenine N6-methylation of Active Genes in Fungi.</title>
        <authorList>
            <consortium name="DOE Joint Genome Institute"/>
            <person name="Mondo S.J."/>
            <person name="Dannebaum R.O."/>
            <person name="Kuo R.C."/>
            <person name="Labutti K."/>
            <person name="Haridas S."/>
            <person name="Kuo A."/>
            <person name="Salamov A."/>
            <person name="Ahrendt S.R."/>
            <person name="Lipzen A."/>
            <person name="Sullivan W."/>
            <person name="Andreopoulos W.B."/>
            <person name="Clum A."/>
            <person name="Lindquist E."/>
            <person name="Daum C."/>
            <person name="Ramamoorthy G.K."/>
            <person name="Gryganskyi A."/>
            <person name="Culley D."/>
            <person name="Magnuson J.K."/>
            <person name="James T.Y."/>
            <person name="O'Malley M.A."/>
            <person name="Stajich J.E."/>
            <person name="Spatafora J.W."/>
            <person name="Visel A."/>
            <person name="Grigoriev I.V."/>
        </authorList>
    </citation>
    <scope>NUCLEOTIDE SEQUENCE [LARGE SCALE GENOMIC DNA]</scope>
    <source>
        <strain evidence="4">finn</strain>
    </source>
</reference>
<dbReference type="GO" id="GO:0005978">
    <property type="term" value="P:glycogen biosynthetic process"/>
    <property type="evidence" value="ECO:0007669"/>
    <property type="project" value="UniProtKB-UniPathway"/>
</dbReference>
<dbReference type="STRING" id="1754191.A0A1Y1VK02"/>
<dbReference type="Pfam" id="PF00128">
    <property type="entry name" value="Alpha-amylase"/>
    <property type="match status" value="1"/>
</dbReference>
<dbReference type="AlphaFoldDB" id="A0A1Y1VK02"/>
<dbReference type="CDD" id="cd02860">
    <property type="entry name" value="E_set_Pullulanase"/>
    <property type="match status" value="1"/>
</dbReference>
<dbReference type="OrthoDB" id="204980at2759"/>
<dbReference type="InterPro" id="IPR014756">
    <property type="entry name" value="Ig_E-set"/>
</dbReference>
<proteinExistence type="inferred from homology"/>
<dbReference type="PANTHER" id="PTHR43002">
    <property type="entry name" value="GLYCOGEN DEBRANCHING ENZYME"/>
    <property type="match status" value="1"/>
</dbReference>
<dbReference type="CDD" id="cd11341">
    <property type="entry name" value="AmyAc_Pullulanase_LD-like"/>
    <property type="match status" value="1"/>
</dbReference>
<comment type="caution">
    <text evidence="3">The sequence shown here is derived from an EMBL/GenBank/DDBJ whole genome shotgun (WGS) entry which is preliminary data.</text>
</comment>